<feature type="domain" description="NapC/NirT cytochrome c N-terminal" evidence="13">
    <location>
        <begin position="109"/>
        <end position="189"/>
    </location>
</feature>
<keyword evidence="6 12" id="KW-0812">Transmembrane</keyword>
<dbReference type="PANTHER" id="PTHR30333">
    <property type="entry name" value="CYTOCHROME C-TYPE PROTEIN"/>
    <property type="match status" value="1"/>
</dbReference>
<dbReference type="GO" id="GO:0009055">
    <property type="term" value="F:electron transfer activity"/>
    <property type="evidence" value="ECO:0007669"/>
    <property type="project" value="TreeGrafter"/>
</dbReference>
<keyword evidence="11 12" id="KW-0472">Membrane</keyword>
<organism evidence="14">
    <name type="scientific">Caldithrix abyssi</name>
    <dbReference type="NCBI Taxonomy" id="187145"/>
    <lineage>
        <taxon>Bacteria</taxon>
        <taxon>Pseudomonadati</taxon>
        <taxon>Calditrichota</taxon>
        <taxon>Calditrichia</taxon>
        <taxon>Calditrichales</taxon>
        <taxon>Calditrichaceae</taxon>
        <taxon>Caldithrix</taxon>
    </lineage>
</organism>
<evidence type="ECO:0000256" key="5">
    <source>
        <dbReference type="ARBA" id="ARBA00022617"/>
    </source>
</evidence>
<dbReference type="Gene3D" id="1.10.3820.10">
    <property type="entry name" value="Di-heme elbow motif domain"/>
    <property type="match status" value="1"/>
</dbReference>
<dbReference type="AlphaFoldDB" id="A0A7V1PV51"/>
<comment type="subcellular location">
    <subcellularLocation>
        <location evidence="1">Cell membrane</location>
    </subcellularLocation>
</comment>
<keyword evidence="3" id="KW-0813">Transport</keyword>
<dbReference type="Proteomes" id="UP000886005">
    <property type="component" value="Unassembled WGS sequence"/>
</dbReference>
<feature type="transmembrane region" description="Helical" evidence="12">
    <location>
        <begin position="21"/>
        <end position="41"/>
    </location>
</feature>
<evidence type="ECO:0000256" key="7">
    <source>
        <dbReference type="ARBA" id="ARBA00022723"/>
    </source>
</evidence>
<name>A0A7V1PV51_CALAY</name>
<evidence type="ECO:0000256" key="4">
    <source>
        <dbReference type="ARBA" id="ARBA00022475"/>
    </source>
</evidence>
<dbReference type="InterPro" id="IPR051174">
    <property type="entry name" value="Cytochrome_c-type_ET"/>
</dbReference>
<comment type="caution">
    <text evidence="14">The sequence shown here is derived from an EMBL/GenBank/DDBJ whole genome shotgun (WGS) entry which is preliminary data.</text>
</comment>
<dbReference type="InterPro" id="IPR005126">
    <property type="entry name" value="NapC/NirT_cyt_c_N"/>
</dbReference>
<dbReference type="Pfam" id="PF03264">
    <property type="entry name" value="Cytochrom_NNT"/>
    <property type="match status" value="1"/>
</dbReference>
<dbReference type="GO" id="GO:0009061">
    <property type="term" value="P:anaerobic respiration"/>
    <property type="evidence" value="ECO:0007669"/>
    <property type="project" value="TreeGrafter"/>
</dbReference>
<dbReference type="SUPFAM" id="SSF48695">
    <property type="entry name" value="Multiheme cytochromes"/>
    <property type="match status" value="2"/>
</dbReference>
<evidence type="ECO:0000256" key="6">
    <source>
        <dbReference type="ARBA" id="ARBA00022692"/>
    </source>
</evidence>
<evidence type="ECO:0000256" key="9">
    <source>
        <dbReference type="ARBA" id="ARBA00022989"/>
    </source>
</evidence>
<feature type="transmembrane region" description="Helical" evidence="12">
    <location>
        <begin position="47"/>
        <end position="72"/>
    </location>
</feature>
<dbReference type="GO" id="GO:0005886">
    <property type="term" value="C:plasma membrane"/>
    <property type="evidence" value="ECO:0007669"/>
    <property type="project" value="UniProtKB-SubCell"/>
</dbReference>
<keyword evidence="7" id="KW-0479">Metal-binding</keyword>
<dbReference type="GO" id="GO:0046872">
    <property type="term" value="F:metal ion binding"/>
    <property type="evidence" value="ECO:0007669"/>
    <property type="project" value="UniProtKB-KW"/>
</dbReference>
<proteinExistence type="inferred from homology"/>
<keyword evidence="5" id="KW-0349">Heme</keyword>
<comment type="similarity">
    <text evidence="2">Belongs to the NapC/NirT/NrfH family.</text>
</comment>
<gene>
    <name evidence="14" type="ORF">ENJ10_06210</name>
</gene>
<keyword evidence="8" id="KW-0249">Electron transport</keyword>
<protein>
    <submittedName>
        <fullName evidence="14">Cytochrome C</fullName>
    </submittedName>
</protein>
<evidence type="ECO:0000256" key="10">
    <source>
        <dbReference type="ARBA" id="ARBA00023004"/>
    </source>
</evidence>
<evidence type="ECO:0000259" key="13">
    <source>
        <dbReference type="Pfam" id="PF03264"/>
    </source>
</evidence>
<accession>A0A7V1PV51</accession>
<evidence type="ECO:0000256" key="11">
    <source>
        <dbReference type="ARBA" id="ARBA00023136"/>
    </source>
</evidence>
<keyword evidence="10" id="KW-0408">Iron</keyword>
<evidence type="ECO:0000256" key="3">
    <source>
        <dbReference type="ARBA" id="ARBA00022448"/>
    </source>
</evidence>
<keyword evidence="9 12" id="KW-1133">Transmembrane helix</keyword>
<evidence type="ECO:0000256" key="2">
    <source>
        <dbReference type="ARBA" id="ARBA00007395"/>
    </source>
</evidence>
<keyword evidence="4" id="KW-1003">Cell membrane</keyword>
<evidence type="ECO:0000256" key="12">
    <source>
        <dbReference type="SAM" id="Phobius"/>
    </source>
</evidence>
<feature type="transmembrane region" description="Helical" evidence="12">
    <location>
        <begin position="105"/>
        <end position="123"/>
    </location>
</feature>
<evidence type="ECO:0000256" key="8">
    <source>
        <dbReference type="ARBA" id="ARBA00022982"/>
    </source>
</evidence>
<dbReference type="PANTHER" id="PTHR30333:SF1">
    <property type="entry name" value="CYTOCHROME C-TYPE PROTEIN NAPC"/>
    <property type="match status" value="1"/>
</dbReference>
<dbReference type="EMBL" id="DRLD01000171">
    <property type="protein sequence ID" value="HED10262.1"/>
    <property type="molecule type" value="Genomic_DNA"/>
</dbReference>
<evidence type="ECO:0000256" key="1">
    <source>
        <dbReference type="ARBA" id="ARBA00004236"/>
    </source>
</evidence>
<sequence>MLRKYQRFIRALSLTPLGKTGVVLTTSSFITIVVMELARLLGIVTNAYIGLLTYLVLPVLFVMGLIIIPIAWQRYIRARGKSAREILNERIPAGELQKTFFGSPFFLKLFSLTLLNLFVLVFISSQMLSFMDEPEFCGTACHVMNPEWTAYRQSPHSKVRCVDCHVGQGVDALVSSKLNGAWQMISLAFDLYEKPIPTPVHNLRPANETCGTCHSDNHAYGTRIKTWVKYDKDEANTPAYTTLSLKVGDPQSGAHWHTGETDRIRFMPLDPKREKILWVETMREDGSFKRFTNSKLAEKSSSAPVRTMDCVDCHNRVAHIYQPAELAVNNAMRDGAIDPALPYIKREAMDALSGISGDKVRGLQAIETHISSYYQENYPRIATAQSEKVEQAVLTLQKIYDRNIHPDMEIGWNSYANQLGHDADTGCFRCHNKYMKDEQGKAINYECTTCHSILAEDAVSPLQNLLPAREDDPEKEMKDYLRREFLENYK</sequence>
<dbReference type="InterPro" id="IPR038266">
    <property type="entry name" value="NapC/NirT_cytc_sf"/>
</dbReference>
<reference evidence="14" key="1">
    <citation type="journal article" date="2020" name="mSystems">
        <title>Genome- and Community-Level Interaction Insights into Carbon Utilization and Element Cycling Functions of Hydrothermarchaeota in Hydrothermal Sediment.</title>
        <authorList>
            <person name="Zhou Z."/>
            <person name="Liu Y."/>
            <person name="Xu W."/>
            <person name="Pan J."/>
            <person name="Luo Z.H."/>
            <person name="Li M."/>
        </authorList>
    </citation>
    <scope>NUCLEOTIDE SEQUENCE [LARGE SCALE GENOMIC DNA]</scope>
    <source>
        <strain evidence="14">HyVt-456</strain>
    </source>
</reference>
<dbReference type="InterPro" id="IPR036280">
    <property type="entry name" value="Multihaem_cyt_sf"/>
</dbReference>
<evidence type="ECO:0000313" key="14">
    <source>
        <dbReference type="EMBL" id="HED10262.1"/>
    </source>
</evidence>